<name>A0A0F0L6P0_9MICO</name>
<dbReference type="InterPro" id="IPR000182">
    <property type="entry name" value="GNAT_dom"/>
</dbReference>
<feature type="binding site" evidence="4">
    <location>
        <begin position="110"/>
        <end position="112"/>
    </location>
    <ligand>
        <name>acetyl-CoA</name>
        <dbReference type="ChEBI" id="CHEBI:57288"/>
    </ligand>
</feature>
<evidence type="ECO:0000256" key="2">
    <source>
        <dbReference type="ARBA" id="ARBA00022679"/>
    </source>
</evidence>
<dbReference type="GO" id="GO:0030649">
    <property type="term" value="P:aminoglycoside antibiotic catabolic process"/>
    <property type="evidence" value="ECO:0007669"/>
    <property type="project" value="TreeGrafter"/>
</dbReference>
<dbReference type="InterPro" id="IPR041380">
    <property type="entry name" value="Acetyltransf_17"/>
</dbReference>
<feature type="active site" description="Proton acceptor; via carboxylate" evidence="4">
    <location>
        <position position="432"/>
    </location>
</feature>
<dbReference type="InterPro" id="IPR022902">
    <property type="entry name" value="NAcTrfase_Eis"/>
</dbReference>
<dbReference type="Proteomes" id="UP000033640">
    <property type="component" value="Unassembled WGS sequence"/>
</dbReference>
<evidence type="ECO:0000313" key="7">
    <source>
        <dbReference type="Proteomes" id="UP000033640"/>
    </source>
</evidence>
<feature type="domain" description="N-acetyltransferase" evidence="5">
    <location>
        <begin position="24"/>
        <end position="192"/>
    </location>
</feature>
<keyword evidence="2 4" id="KW-0808">Transferase</keyword>
<gene>
    <name evidence="6" type="primary">eis</name>
    <name evidence="6" type="ORF">RS83_03430</name>
</gene>
<dbReference type="Gene3D" id="3.40.630.30">
    <property type="match status" value="2"/>
</dbReference>
<accession>A0A0F0L6P0</accession>
<dbReference type="InterPro" id="IPR036527">
    <property type="entry name" value="SCP2_sterol-bd_dom_sf"/>
</dbReference>
<dbReference type="PANTHER" id="PTHR37817:SF1">
    <property type="entry name" value="N-ACETYLTRANSFERASE EIS"/>
    <property type="match status" value="1"/>
</dbReference>
<dbReference type="CDD" id="cd04301">
    <property type="entry name" value="NAT_SF"/>
    <property type="match status" value="1"/>
</dbReference>
<dbReference type="PANTHER" id="PTHR37817">
    <property type="entry name" value="N-ACETYLTRANSFERASE EIS"/>
    <property type="match status" value="1"/>
</dbReference>
<organism evidence="6 7">
    <name type="scientific">Microbacterium oxydans</name>
    <dbReference type="NCBI Taxonomy" id="82380"/>
    <lineage>
        <taxon>Bacteria</taxon>
        <taxon>Bacillati</taxon>
        <taxon>Actinomycetota</taxon>
        <taxon>Actinomycetes</taxon>
        <taxon>Micrococcales</taxon>
        <taxon>Microbacteriaceae</taxon>
        <taxon>Microbacterium</taxon>
    </lineage>
</organism>
<dbReference type="PROSITE" id="PS51186">
    <property type="entry name" value="GNAT"/>
    <property type="match status" value="1"/>
</dbReference>
<feature type="active site" description="Proton donor" evidence="4">
    <location>
        <position position="151"/>
    </location>
</feature>
<sequence>MTSIDHREVPADQTSRERLRTRGLDYRVVDQRDEAKAVPFQRAVHRGFLGGEPTAESLTHERRTLTTRRTVGVFEHDAADDAKPIGTVDAWVTPMTIPGGEIDMWAISGVTVAATHRRRGIARSLLEGELRAAASAGVPLAGLTVSEATIYARYGFGAALPAVRYTVDTRRAGWGGHTPAGSLEYREREELVEDLASVHDRDRVTRSGRIPGWPERWEGYAGISPGETDREKVRGVRYLDEDGEVRGVIVYSLEDASGTFRFSLRVRALFADTVDARAALWRFALQHDLVDEVTADLQTPDDPLPWLVADQRGVKQEVHDHGWLRILDLPRTLEARRYSAPLDLVLRIEDPLDFTEGTWRLRVDEDGAATVEHSDADADATLGVSALSSIYAGAVRAETLRGAGKIVTTAAVADQLDRAFIALPAPSLDIWY</sequence>
<keyword evidence="3 4" id="KW-0012">Acyltransferase</keyword>
<evidence type="ECO:0000256" key="3">
    <source>
        <dbReference type="ARBA" id="ARBA00023315"/>
    </source>
</evidence>
<dbReference type="SUPFAM" id="SSF55718">
    <property type="entry name" value="SCP-like"/>
    <property type="match status" value="1"/>
</dbReference>
<proteinExistence type="inferred from homology"/>
<dbReference type="Gene3D" id="3.30.1050.10">
    <property type="entry name" value="SCP2 sterol-binding domain"/>
    <property type="match status" value="1"/>
</dbReference>
<dbReference type="InterPro" id="IPR051554">
    <property type="entry name" value="Acetyltransferase_Eis"/>
</dbReference>
<dbReference type="SUPFAM" id="SSF55729">
    <property type="entry name" value="Acyl-CoA N-acyltransferases (Nat)"/>
    <property type="match status" value="1"/>
</dbReference>
<protein>
    <submittedName>
        <fullName evidence="6">Enhanced intracellular survival protein</fullName>
    </submittedName>
</protein>
<comment type="caution">
    <text evidence="6">The sequence shown here is derived from an EMBL/GenBank/DDBJ whole genome shotgun (WGS) entry which is preliminary data.</text>
</comment>
<comment type="similarity">
    <text evidence="1 4">Belongs to the acetyltransferase Eis family.</text>
</comment>
<dbReference type="HAMAP" id="MF_01812">
    <property type="entry name" value="Eis"/>
    <property type="match status" value="1"/>
</dbReference>
<dbReference type="Pfam" id="PF13527">
    <property type="entry name" value="Acetyltransf_9"/>
    <property type="match status" value="1"/>
</dbReference>
<feature type="binding site" evidence="4">
    <location>
        <begin position="118"/>
        <end position="123"/>
    </location>
    <ligand>
        <name>acetyl-CoA</name>
        <dbReference type="ChEBI" id="CHEBI:57288"/>
    </ligand>
</feature>
<evidence type="ECO:0000313" key="6">
    <source>
        <dbReference type="EMBL" id="KJL28359.1"/>
    </source>
</evidence>
<comment type="subunit">
    <text evidence="4">Homohexamer; trimer of dimers.</text>
</comment>
<dbReference type="OrthoDB" id="8399956at2"/>
<dbReference type="EMBL" id="JYIW01000026">
    <property type="protein sequence ID" value="KJL28359.1"/>
    <property type="molecule type" value="Genomic_DNA"/>
</dbReference>
<reference evidence="6 7" key="1">
    <citation type="submission" date="2015-02" db="EMBL/GenBank/DDBJ databases">
        <title>Draft genome sequences of ten Microbacterium spp. with emphasis on heavy metal contaminated environments.</title>
        <authorList>
            <person name="Corretto E."/>
        </authorList>
    </citation>
    <scope>NUCLEOTIDE SEQUENCE [LARGE SCALE GENOMIC DNA]</scope>
    <source>
        <strain evidence="6 7">BEL4b</strain>
    </source>
</reference>
<dbReference type="PATRIC" id="fig|82380.11.peg.3461"/>
<dbReference type="InterPro" id="IPR016181">
    <property type="entry name" value="Acyl_CoA_acyltransferase"/>
</dbReference>
<evidence type="ECO:0000256" key="1">
    <source>
        <dbReference type="ARBA" id="ARBA00009213"/>
    </source>
</evidence>
<evidence type="ECO:0000256" key="4">
    <source>
        <dbReference type="HAMAP-Rule" id="MF_01812"/>
    </source>
</evidence>
<dbReference type="Pfam" id="PF17668">
    <property type="entry name" value="Acetyltransf_17"/>
    <property type="match status" value="1"/>
</dbReference>
<dbReference type="Pfam" id="PF13530">
    <property type="entry name" value="SCP2_2"/>
    <property type="match status" value="1"/>
</dbReference>
<evidence type="ECO:0000259" key="5">
    <source>
        <dbReference type="PROSITE" id="PS51186"/>
    </source>
</evidence>
<dbReference type="RefSeq" id="WP_052679159.1">
    <property type="nucleotide sequence ID" value="NZ_JYIW01000026.1"/>
</dbReference>
<dbReference type="GO" id="GO:0034069">
    <property type="term" value="F:aminoglycoside N-acetyltransferase activity"/>
    <property type="evidence" value="ECO:0007669"/>
    <property type="project" value="TreeGrafter"/>
</dbReference>
<feature type="binding site" evidence="4">
    <location>
        <begin position="146"/>
        <end position="147"/>
    </location>
    <ligand>
        <name>acetyl-CoA</name>
        <dbReference type="ChEBI" id="CHEBI:57288"/>
    </ligand>
</feature>
<dbReference type="AlphaFoldDB" id="A0A0F0L6P0"/>
<dbReference type="InterPro" id="IPR025559">
    <property type="entry name" value="Eis_dom"/>
</dbReference>